<dbReference type="Gramene" id="KOM57626">
    <property type="protein sequence ID" value="KOM57626"/>
    <property type="gene ID" value="LR48_Vigan11g065900"/>
</dbReference>
<feature type="compositionally biased region" description="Basic and acidic residues" evidence="1">
    <location>
        <begin position="75"/>
        <end position="100"/>
    </location>
</feature>
<dbReference type="Proteomes" id="UP000053144">
    <property type="component" value="Chromosome 11"/>
</dbReference>
<gene>
    <name evidence="2" type="ORF">LR48_Vigan11g065900</name>
</gene>
<dbReference type="EMBL" id="CM003381">
    <property type="protein sequence ID" value="KOM57626.1"/>
    <property type="molecule type" value="Genomic_DNA"/>
</dbReference>
<feature type="region of interest" description="Disordered" evidence="1">
    <location>
        <begin position="30"/>
        <end position="114"/>
    </location>
</feature>
<proteinExistence type="predicted"/>
<accession>A0A0L9VRC5</accession>
<evidence type="ECO:0000313" key="2">
    <source>
        <dbReference type="EMBL" id="KOM57626.1"/>
    </source>
</evidence>
<dbReference type="AlphaFoldDB" id="A0A0L9VRC5"/>
<name>A0A0L9VRC5_PHAAN</name>
<reference evidence="3" key="1">
    <citation type="journal article" date="2015" name="Proc. Natl. Acad. Sci. U.S.A.">
        <title>Genome sequencing of adzuki bean (Vigna angularis) provides insight into high starch and low fat accumulation and domestication.</title>
        <authorList>
            <person name="Yang K."/>
            <person name="Tian Z."/>
            <person name="Chen C."/>
            <person name="Luo L."/>
            <person name="Zhao B."/>
            <person name="Wang Z."/>
            <person name="Yu L."/>
            <person name="Li Y."/>
            <person name="Sun Y."/>
            <person name="Li W."/>
            <person name="Chen Y."/>
            <person name="Li Y."/>
            <person name="Zhang Y."/>
            <person name="Ai D."/>
            <person name="Zhao J."/>
            <person name="Shang C."/>
            <person name="Ma Y."/>
            <person name="Wu B."/>
            <person name="Wang M."/>
            <person name="Gao L."/>
            <person name="Sun D."/>
            <person name="Zhang P."/>
            <person name="Guo F."/>
            <person name="Wang W."/>
            <person name="Li Y."/>
            <person name="Wang J."/>
            <person name="Varshney R.K."/>
            <person name="Wang J."/>
            <person name="Ling H.Q."/>
            <person name="Wan P."/>
        </authorList>
    </citation>
    <scope>NUCLEOTIDE SEQUENCE</scope>
    <source>
        <strain evidence="3">cv. Jingnong 6</strain>
    </source>
</reference>
<sequence length="114" mass="13291">MSDSHHKRNQAAFTRIGSKLDHIIQKLDDLGGNMEVRPKEECNAVITESLSEKEKDEEKEEEESEIKEIEEESEEKVSLSEKEKDEERKEKEKVEREKKKIQITTSTDGCCHDE</sequence>
<feature type="compositionally biased region" description="Acidic residues" evidence="1">
    <location>
        <begin position="57"/>
        <end position="74"/>
    </location>
</feature>
<protein>
    <submittedName>
        <fullName evidence="2">Uncharacterized protein</fullName>
    </submittedName>
</protein>
<evidence type="ECO:0000313" key="3">
    <source>
        <dbReference type="Proteomes" id="UP000053144"/>
    </source>
</evidence>
<evidence type="ECO:0000256" key="1">
    <source>
        <dbReference type="SAM" id="MobiDB-lite"/>
    </source>
</evidence>
<organism evidence="2 3">
    <name type="scientific">Phaseolus angularis</name>
    <name type="common">Azuki bean</name>
    <name type="synonym">Vigna angularis</name>
    <dbReference type="NCBI Taxonomy" id="3914"/>
    <lineage>
        <taxon>Eukaryota</taxon>
        <taxon>Viridiplantae</taxon>
        <taxon>Streptophyta</taxon>
        <taxon>Embryophyta</taxon>
        <taxon>Tracheophyta</taxon>
        <taxon>Spermatophyta</taxon>
        <taxon>Magnoliopsida</taxon>
        <taxon>eudicotyledons</taxon>
        <taxon>Gunneridae</taxon>
        <taxon>Pentapetalae</taxon>
        <taxon>rosids</taxon>
        <taxon>fabids</taxon>
        <taxon>Fabales</taxon>
        <taxon>Fabaceae</taxon>
        <taxon>Papilionoideae</taxon>
        <taxon>50 kb inversion clade</taxon>
        <taxon>NPAAA clade</taxon>
        <taxon>indigoferoid/millettioid clade</taxon>
        <taxon>Phaseoleae</taxon>
        <taxon>Vigna</taxon>
    </lineage>
</organism>